<accession>A0A850QPR1</accession>
<dbReference type="Proteomes" id="UP000588051">
    <property type="component" value="Unassembled WGS sequence"/>
</dbReference>
<evidence type="ECO:0000256" key="1">
    <source>
        <dbReference type="SAM" id="SignalP"/>
    </source>
</evidence>
<comment type="caution">
    <text evidence="2">The sequence shown here is derived from an EMBL/GenBank/DDBJ whole genome shotgun (WGS) entry which is preliminary data.</text>
</comment>
<keyword evidence="3" id="KW-1185">Reference proteome</keyword>
<feature type="signal peptide" evidence="1">
    <location>
        <begin position="1"/>
        <end position="21"/>
    </location>
</feature>
<sequence length="461" mass="45004">MKKFVQMVFALICFAALSACGGGGGSAGAGLGTTALFTTASDKILVPPGTTQTYTIGGGVPSYTATSSSPAVIVSVSGNVMTITGGAGGGSGTVTVKDNVGSKVAIDVTVGTGLTLFTTAPAGVNLAVGATTPAPYYMVGGGSGVYSISSSDYSVAFVGMSGNSFIIGGAGQGKATVVVKDTLGAIVSIDVTVVAGSVSLNTTAPSALTMPSLRTLTYTITGGTAPYSVASGNVSSVDAKLRANGTDFDITGISAGTATVYVRDAKGNSTTIAVTVTGSTSGALAVLPAGATGSVGDTLKFNVVGGTGPYRVTNTNGSIAVVTAAADGSSFSAFLNNVGSTVVTVIDAQGASTNITVTVSANPPTVKLSPNTFEISEQSNNAFTLNIYGGTPPYVGFSSDPKMGAVTVSGNVLTVGAVSVGARCFTPSTPLSVYAVTLTVVDSLGAAATSTMNIRDTLSCP</sequence>
<proteinExistence type="predicted"/>
<dbReference type="RefSeq" id="WP_176804244.1">
    <property type="nucleotide sequence ID" value="NZ_JABXYJ010000006.1"/>
</dbReference>
<keyword evidence="1" id="KW-0732">Signal</keyword>
<evidence type="ECO:0000313" key="3">
    <source>
        <dbReference type="Proteomes" id="UP000588051"/>
    </source>
</evidence>
<organism evidence="2 3">
    <name type="scientific">Undibacterium oligocarboniphilum</name>
    <dbReference type="NCBI Taxonomy" id="666702"/>
    <lineage>
        <taxon>Bacteria</taxon>
        <taxon>Pseudomonadati</taxon>
        <taxon>Pseudomonadota</taxon>
        <taxon>Betaproteobacteria</taxon>
        <taxon>Burkholderiales</taxon>
        <taxon>Oxalobacteraceae</taxon>
        <taxon>Undibacterium</taxon>
    </lineage>
</organism>
<dbReference type="AlphaFoldDB" id="A0A850QPR1"/>
<dbReference type="PROSITE" id="PS51257">
    <property type="entry name" value="PROKAR_LIPOPROTEIN"/>
    <property type="match status" value="1"/>
</dbReference>
<dbReference type="EMBL" id="JABXYJ010000006">
    <property type="protein sequence ID" value="NVO78730.1"/>
    <property type="molecule type" value="Genomic_DNA"/>
</dbReference>
<feature type="chain" id="PRO_5032672191" evidence="1">
    <location>
        <begin position="22"/>
        <end position="461"/>
    </location>
</feature>
<name>A0A850QPR1_9BURK</name>
<evidence type="ECO:0000313" key="2">
    <source>
        <dbReference type="EMBL" id="NVO78730.1"/>
    </source>
</evidence>
<reference evidence="2 3" key="1">
    <citation type="submission" date="2020-06" db="EMBL/GenBank/DDBJ databases">
        <authorList>
            <person name="Qiu C."/>
            <person name="Liu Z."/>
        </authorList>
    </citation>
    <scope>NUCLEOTIDE SEQUENCE [LARGE SCALE GENOMIC DNA]</scope>
    <source>
        <strain evidence="2 3">EM 1</strain>
    </source>
</reference>
<protein>
    <submittedName>
        <fullName evidence="2">Uncharacterized protein</fullName>
    </submittedName>
</protein>
<gene>
    <name evidence="2" type="ORF">HV832_12900</name>
</gene>